<accession>A0ABN5AYI9</accession>
<reference evidence="1 2" key="1">
    <citation type="submission" date="2017-06" db="EMBL/GenBank/DDBJ databases">
        <title>Complete genome of Francisella halioticida.</title>
        <authorList>
            <person name="Sjodin A."/>
        </authorList>
    </citation>
    <scope>NUCLEOTIDE SEQUENCE [LARGE SCALE GENOMIC DNA]</scope>
    <source>
        <strain evidence="1 2">DSM 23729</strain>
    </source>
</reference>
<name>A0ABN5AYI9_9GAMM</name>
<dbReference type="EMBL" id="CP022132">
    <property type="protein sequence ID" value="ASG68600.1"/>
    <property type="molecule type" value="Genomic_DNA"/>
</dbReference>
<evidence type="ECO:0000313" key="2">
    <source>
        <dbReference type="Proteomes" id="UP000249910"/>
    </source>
</evidence>
<dbReference type="Proteomes" id="UP000249910">
    <property type="component" value="Chromosome"/>
</dbReference>
<protein>
    <recommendedName>
        <fullName evidence="3">Amidophosphoribosyltransferase</fullName>
    </recommendedName>
</protein>
<organism evidence="1 2">
    <name type="scientific">Francisella halioticida</name>
    <dbReference type="NCBI Taxonomy" id="549298"/>
    <lineage>
        <taxon>Bacteria</taxon>
        <taxon>Pseudomonadati</taxon>
        <taxon>Pseudomonadota</taxon>
        <taxon>Gammaproteobacteria</taxon>
        <taxon>Thiotrichales</taxon>
        <taxon>Francisellaceae</taxon>
        <taxon>Francisella</taxon>
    </lineage>
</organism>
<sequence length="115" mass="13970">MFISDKFLFKQNCLLCKQSSNDIICNYCFDNLLKHLNFEKQEINLGQEYDYYHLLKYSAEVKYLLQKFKFQKDLLSGNIYYPNKLNNIFERSNIIKKNSYWSSSDNERSNNKFWS</sequence>
<keyword evidence="2" id="KW-1185">Reference proteome</keyword>
<gene>
    <name evidence="1" type="ORF">CDV26_09525</name>
</gene>
<evidence type="ECO:0008006" key="3">
    <source>
        <dbReference type="Google" id="ProtNLM"/>
    </source>
</evidence>
<evidence type="ECO:0000313" key="1">
    <source>
        <dbReference type="EMBL" id="ASG68600.1"/>
    </source>
</evidence>
<proteinExistence type="predicted"/>